<dbReference type="OrthoDB" id="3825042at2759"/>
<name>A0A139I540_9PEZI</name>
<keyword evidence="2" id="KW-1133">Transmembrane helix</keyword>
<proteinExistence type="predicted"/>
<reference evidence="3 4" key="1">
    <citation type="submission" date="2015-07" db="EMBL/GenBank/DDBJ databases">
        <title>Comparative genomics of the Sigatoka disease complex on banana suggests a link between parallel evolutionary changes in Pseudocercospora fijiensis and Pseudocercospora eumusae and increased virulence on the banana host.</title>
        <authorList>
            <person name="Chang T.-C."/>
            <person name="Salvucci A."/>
            <person name="Crous P.W."/>
            <person name="Stergiopoulos I."/>
        </authorList>
    </citation>
    <scope>NUCLEOTIDE SEQUENCE [LARGE SCALE GENOMIC DNA]</scope>
    <source>
        <strain evidence="3 4">CBS 116634</strain>
    </source>
</reference>
<sequence>MLGRRGNDERTPKDLYMLLEYDVTLVIRASMCAALGEAAERDHFWLAHRSEAWQGSVSSRPQAITLRTRIEKMPTSILHISIDGAASRRRTHPRDLAVPVDCSVTCDLSLRDDDPDDWIMCENEEDEYRRVKLKRNTSLADSIRYASSRPFTVYFDGVTKLNVPRDTLWLRKRYREVSVYSGGKIMTVPERSPHRLKENAVSTLAVGLNREPCTVLTVYLSPEGFELNMGKHILCSTSLLSPVGNRQARIIAASDMDTQHAIDTKRLESCENFELRRTEAAESIISSLHQILMRSQPMTSSPPLMTALSFSQDDQVRNFSYTMHHLRYLQRPARLLPQTSRQLSLSSAFRERNPAPPNPVAPRASAPSRSKTQLPLLPLIAIFCLGTGSFYFLTKSRASQTPSHTYELPDRDPGREQWPRTPRKE</sequence>
<keyword evidence="4" id="KW-1185">Reference proteome</keyword>
<keyword evidence="2" id="KW-0472">Membrane</keyword>
<accession>A0A139I540</accession>
<feature type="transmembrane region" description="Helical" evidence="2">
    <location>
        <begin position="374"/>
        <end position="393"/>
    </location>
</feature>
<evidence type="ECO:0000256" key="1">
    <source>
        <dbReference type="SAM" id="MobiDB-lite"/>
    </source>
</evidence>
<evidence type="ECO:0000313" key="3">
    <source>
        <dbReference type="EMBL" id="KXT09837.1"/>
    </source>
</evidence>
<feature type="compositionally biased region" description="Basic and acidic residues" evidence="1">
    <location>
        <begin position="407"/>
        <end position="425"/>
    </location>
</feature>
<protein>
    <submittedName>
        <fullName evidence="3">Uncharacterized protein</fullName>
    </submittedName>
</protein>
<organism evidence="3 4">
    <name type="scientific">Pseudocercospora musae</name>
    <dbReference type="NCBI Taxonomy" id="113226"/>
    <lineage>
        <taxon>Eukaryota</taxon>
        <taxon>Fungi</taxon>
        <taxon>Dikarya</taxon>
        <taxon>Ascomycota</taxon>
        <taxon>Pezizomycotina</taxon>
        <taxon>Dothideomycetes</taxon>
        <taxon>Dothideomycetidae</taxon>
        <taxon>Mycosphaerellales</taxon>
        <taxon>Mycosphaerellaceae</taxon>
        <taxon>Pseudocercospora</taxon>
    </lineage>
</organism>
<keyword evidence="2" id="KW-0812">Transmembrane</keyword>
<evidence type="ECO:0000313" key="4">
    <source>
        <dbReference type="Proteomes" id="UP000073492"/>
    </source>
</evidence>
<dbReference type="EMBL" id="LFZO01000303">
    <property type="protein sequence ID" value="KXT09837.1"/>
    <property type="molecule type" value="Genomic_DNA"/>
</dbReference>
<comment type="caution">
    <text evidence="3">The sequence shown here is derived from an EMBL/GenBank/DDBJ whole genome shotgun (WGS) entry which is preliminary data.</text>
</comment>
<feature type="region of interest" description="Disordered" evidence="1">
    <location>
        <begin position="341"/>
        <end position="369"/>
    </location>
</feature>
<feature type="region of interest" description="Disordered" evidence="1">
    <location>
        <begin position="401"/>
        <end position="425"/>
    </location>
</feature>
<gene>
    <name evidence="3" type="ORF">AC579_9297</name>
</gene>
<dbReference type="AlphaFoldDB" id="A0A139I540"/>
<dbReference type="Proteomes" id="UP000073492">
    <property type="component" value="Unassembled WGS sequence"/>
</dbReference>
<evidence type="ECO:0000256" key="2">
    <source>
        <dbReference type="SAM" id="Phobius"/>
    </source>
</evidence>